<comment type="caution">
    <text evidence="1">The sequence shown here is derived from an EMBL/GenBank/DDBJ whole genome shotgun (WGS) entry which is preliminary data.</text>
</comment>
<dbReference type="Proteomes" id="UP000805193">
    <property type="component" value="Unassembled WGS sequence"/>
</dbReference>
<protein>
    <submittedName>
        <fullName evidence="1">Uncharacterized protein</fullName>
    </submittedName>
</protein>
<sequence>MKSFSPESVLSQVKAPLQDVPLFKLFKGDMFTFNAYDDRRVPHDERRILTQLIRVVETSPEKDVGVGILTAQDRDAWAEAYGRLVQTVTKNAMPVRFCSQCEQNAASLEAIKKAAVVVCLDGELADTEPYEVAWPRQVYRGGANADHAANRWWDKPVQIVVGEDGGSALLLDHTDCDGTVMTGVANHCYNYASKTGSFEASEDNAEGVPQKLEFVLGPDTLIDIEKAKAFHMSNSDNTERLMYQFPNYGKKLVQSCNLSPDGYVQMAMQLAAYSLRHDRIEAIKPRQKCMDMAPVVLVRLLRTAEPKTRKEHTIFADLQRNGYTSSFIRRIARHQARDRRHLQLPANTQTRPTSRISVPYIKGTSEALARVLAKEGIQVAHKPMSTLGRLMPRPKDRPPKERAQGVIYKLPCADCPVAYIGETKNFQERIRQHKNDVRKFDHERSAVAEHCDVKDHIIDFANTSILAVETHPRHRLFIESWHIQTTPGNINRSLGTLPTVYVNGLRHLIDAKR</sequence>
<evidence type="ECO:0000313" key="2">
    <source>
        <dbReference type="Proteomes" id="UP000805193"/>
    </source>
</evidence>
<organism evidence="1 2">
    <name type="scientific">Ixodes persulcatus</name>
    <name type="common">Taiga tick</name>
    <dbReference type="NCBI Taxonomy" id="34615"/>
    <lineage>
        <taxon>Eukaryota</taxon>
        <taxon>Metazoa</taxon>
        <taxon>Ecdysozoa</taxon>
        <taxon>Arthropoda</taxon>
        <taxon>Chelicerata</taxon>
        <taxon>Arachnida</taxon>
        <taxon>Acari</taxon>
        <taxon>Parasitiformes</taxon>
        <taxon>Ixodida</taxon>
        <taxon>Ixodoidea</taxon>
        <taxon>Ixodidae</taxon>
        <taxon>Ixodinae</taxon>
        <taxon>Ixodes</taxon>
    </lineage>
</organism>
<name>A0AC60PC91_IXOPE</name>
<gene>
    <name evidence="1" type="ORF">HPB47_005689</name>
</gene>
<proteinExistence type="predicted"/>
<accession>A0AC60PC91</accession>
<evidence type="ECO:0000313" key="1">
    <source>
        <dbReference type="EMBL" id="KAG0417341.1"/>
    </source>
</evidence>
<dbReference type="EMBL" id="JABSTQ010010856">
    <property type="protein sequence ID" value="KAG0417341.1"/>
    <property type="molecule type" value="Genomic_DNA"/>
</dbReference>
<keyword evidence="2" id="KW-1185">Reference proteome</keyword>
<reference evidence="1 2" key="1">
    <citation type="journal article" date="2020" name="Cell">
        <title>Large-Scale Comparative Analyses of Tick Genomes Elucidate Their Genetic Diversity and Vector Capacities.</title>
        <authorList>
            <consortium name="Tick Genome and Microbiome Consortium (TIGMIC)"/>
            <person name="Jia N."/>
            <person name="Wang J."/>
            <person name="Shi W."/>
            <person name="Du L."/>
            <person name="Sun Y."/>
            <person name="Zhan W."/>
            <person name="Jiang J.F."/>
            <person name="Wang Q."/>
            <person name="Zhang B."/>
            <person name="Ji P."/>
            <person name="Bell-Sakyi L."/>
            <person name="Cui X.M."/>
            <person name="Yuan T.T."/>
            <person name="Jiang B.G."/>
            <person name="Yang W.F."/>
            <person name="Lam T.T."/>
            <person name="Chang Q.C."/>
            <person name="Ding S.J."/>
            <person name="Wang X.J."/>
            <person name="Zhu J.G."/>
            <person name="Ruan X.D."/>
            <person name="Zhao L."/>
            <person name="Wei J.T."/>
            <person name="Ye R.Z."/>
            <person name="Que T.C."/>
            <person name="Du C.H."/>
            <person name="Zhou Y.H."/>
            <person name="Cheng J.X."/>
            <person name="Dai P.F."/>
            <person name="Guo W.B."/>
            <person name="Han X.H."/>
            <person name="Huang E.J."/>
            <person name="Li L.F."/>
            <person name="Wei W."/>
            <person name="Gao Y.C."/>
            <person name="Liu J.Z."/>
            <person name="Shao H.Z."/>
            <person name="Wang X."/>
            <person name="Wang C.C."/>
            <person name="Yang T.C."/>
            <person name="Huo Q.B."/>
            <person name="Li W."/>
            <person name="Chen H.Y."/>
            <person name="Chen S.E."/>
            <person name="Zhou L.G."/>
            <person name="Ni X.B."/>
            <person name="Tian J.H."/>
            <person name="Sheng Y."/>
            <person name="Liu T."/>
            <person name="Pan Y.S."/>
            <person name="Xia L.Y."/>
            <person name="Li J."/>
            <person name="Zhao F."/>
            <person name="Cao W.C."/>
        </authorList>
    </citation>
    <scope>NUCLEOTIDE SEQUENCE [LARGE SCALE GENOMIC DNA]</scope>
    <source>
        <strain evidence="1">Iper-2018</strain>
    </source>
</reference>